<comment type="caution">
    <text evidence="1">The sequence shown here is derived from an EMBL/GenBank/DDBJ whole genome shotgun (WGS) entry which is preliminary data.</text>
</comment>
<organism evidence="1 2">
    <name type="scientific">Cypionkella sinensis</name>
    <dbReference type="NCBI Taxonomy" id="1756043"/>
    <lineage>
        <taxon>Bacteria</taxon>
        <taxon>Pseudomonadati</taxon>
        <taxon>Pseudomonadota</taxon>
        <taxon>Alphaproteobacteria</taxon>
        <taxon>Rhodobacterales</taxon>
        <taxon>Paracoccaceae</taxon>
        <taxon>Cypionkella</taxon>
    </lineage>
</organism>
<evidence type="ECO:0000313" key="2">
    <source>
        <dbReference type="Proteomes" id="UP001595547"/>
    </source>
</evidence>
<name>A0ABV7J0Z4_9RHOB</name>
<dbReference type="EMBL" id="JBHRTO010000002">
    <property type="protein sequence ID" value="MFC3182405.1"/>
    <property type="molecule type" value="Genomic_DNA"/>
</dbReference>
<protein>
    <submittedName>
        <fullName evidence="1">Uncharacterized protein</fullName>
    </submittedName>
</protein>
<keyword evidence="2" id="KW-1185">Reference proteome</keyword>
<accession>A0ABV7J0Z4</accession>
<proteinExistence type="predicted"/>
<evidence type="ECO:0000313" key="1">
    <source>
        <dbReference type="EMBL" id="MFC3182405.1"/>
    </source>
</evidence>
<dbReference type="Proteomes" id="UP001595547">
    <property type="component" value="Unassembled WGS sequence"/>
</dbReference>
<gene>
    <name evidence="1" type="ORF">ACFOGH_15495</name>
</gene>
<dbReference type="RefSeq" id="WP_380074073.1">
    <property type="nucleotide sequence ID" value="NZ_JBHRTO010000002.1"/>
</dbReference>
<sequence length="137" mass="13825">MPGNTSPIFSKVARVEWAGGITAANTAKDGTGTVDTVFTADATNGSYLQKLVVRPKGTNVASVLRVFLNNGASNATAANNALIAELSLPATTLSEVAALSGNELPLNIPVPPGYRVQVTLGTAVAGGYAVTGFGGDY</sequence>
<reference evidence="2" key="1">
    <citation type="journal article" date="2019" name="Int. J. Syst. Evol. Microbiol.">
        <title>The Global Catalogue of Microorganisms (GCM) 10K type strain sequencing project: providing services to taxonomists for standard genome sequencing and annotation.</title>
        <authorList>
            <consortium name="The Broad Institute Genomics Platform"/>
            <consortium name="The Broad Institute Genome Sequencing Center for Infectious Disease"/>
            <person name="Wu L."/>
            <person name="Ma J."/>
        </authorList>
    </citation>
    <scope>NUCLEOTIDE SEQUENCE [LARGE SCALE GENOMIC DNA]</scope>
    <source>
        <strain evidence="2">KCTC 52039</strain>
    </source>
</reference>